<name>A0ACB0EZE3_RANTA</name>
<proteinExistence type="predicted"/>
<evidence type="ECO:0000313" key="1">
    <source>
        <dbReference type="EMBL" id="CAI9706012.1"/>
    </source>
</evidence>
<reference evidence="1" key="1">
    <citation type="submission" date="2023-05" db="EMBL/GenBank/DDBJ databases">
        <authorList>
            <consortium name="ELIXIR-Norway"/>
        </authorList>
    </citation>
    <scope>NUCLEOTIDE SEQUENCE</scope>
</reference>
<dbReference type="EMBL" id="OX596113">
    <property type="protein sequence ID" value="CAI9706012.1"/>
    <property type="molecule type" value="Genomic_DNA"/>
</dbReference>
<accession>A0ACB0EZE3</accession>
<organism evidence="1 2">
    <name type="scientific">Rangifer tarandus platyrhynchus</name>
    <name type="common">Svalbard reindeer</name>
    <dbReference type="NCBI Taxonomy" id="3082113"/>
    <lineage>
        <taxon>Eukaryota</taxon>
        <taxon>Metazoa</taxon>
        <taxon>Chordata</taxon>
        <taxon>Craniata</taxon>
        <taxon>Vertebrata</taxon>
        <taxon>Euteleostomi</taxon>
        <taxon>Mammalia</taxon>
        <taxon>Eutheria</taxon>
        <taxon>Laurasiatheria</taxon>
        <taxon>Artiodactyla</taxon>
        <taxon>Ruminantia</taxon>
        <taxon>Pecora</taxon>
        <taxon>Cervidae</taxon>
        <taxon>Odocoileinae</taxon>
        <taxon>Rangifer</taxon>
    </lineage>
</organism>
<dbReference type="Proteomes" id="UP001162501">
    <property type="component" value="Chromosome 29"/>
</dbReference>
<protein>
    <submittedName>
        <fullName evidence="1">Uncharacterized protein</fullName>
    </submittedName>
</protein>
<gene>
    <name evidence="1" type="ORF">MRATA1EN3_LOCUS17225</name>
</gene>
<evidence type="ECO:0000313" key="2">
    <source>
        <dbReference type="Proteomes" id="UP001162501"/>
    </source>
</evidence>
<sequence length="379" mass="40551">MSQPMKKMFENSQVPGCGLLQLGSGQASAQSRGDRSPAAIIRSHGHPPPSTSSRTRSFPPCSQVHFTSRTGCCRDTRRLGSRLAPPSPTRGPGKSLSDSVPLRSLLQSGHSSPNALLIELDQVCDPMFTVETRLLIHVASAPAECSQNQDPGPHRTSQCLEHQTQPGVLLWVQLWRWRAAGLPGGGFIEDRSRALAGTPGQCTSCTRLASPRKQRSCSSGSLHGHVVGVAGPSLLWFQLCWHDPHPHALSFSVTRKQVKLRHLDSKNTKKASLRWPDLTPGVMHSKFCVFPARTPGSPTRSAAPPRSPTALGDSADVQAGQTAVGAAAACTSAPRCTSLQGERTGERLVAASRDGFPAHSLFSGDQRRLGNCAQERAEP</sequence>